<dbReference type="Proteomes" id="UP001054837">
    <property type="component" value="Unassembled WGS sequence"/>
</dbReference>
<keyword evidence="2" id="KW-1185">Reference proteome</keyword>
<protein>
    <submittedName>
        <fullName evidence="1">Uncharacterized protein</fullName>
    </submittedName>
</protein>
<evidence type="ECO:0000313" key="1">
    <source>
        <dbReference type="EMBL" id="GIY68691.1"/>
    </source>
</evidence>
<sequence length="81" mass="8538">EMSSGQPPKKMFSLEVYSLATSCANSSTLCQRSIGSAFKLGRVFCAAHVCPAARRSAGAAAERCYWCRAARSDGAADDDGQ</sequence>
<gene>
    <name evidence="1" type="ORF">CDAR_116241</name>
</gene>
<dbReference type="EMBL" id="BPLQ01012917">
    <property type="protein sequence ID" value="GIY68691.1"/>
    <property type="molecule type" value="Genomic_DNA"/>
</dbReference>
<organism evidence="1 2">
    <name type="scientific">Caerostris darwini</name>
    <dbReference type="NCBI Taxonomy" id="1538125"/>
    <lineage>
        <taxon>Eukaryota</taxon>
        <taxon>Metazoa</taxon>
        <taxon>Ecdysozoa</taxon>
        <taxon>Arthropoda</taxon>
        <taxon>Chelicerata</taxon>
        <taxon>Arachnida</taxon>
        <taxon>Araneae</taxon>
        <taxon>Araneomorphae</taxon>
        <taxon>Entelegynae</taxon>
        <taxon>Araneoidea</taxon>
        <taxon>Araneidae</taxon>
        <taxon>Caerostris</taxon>
    </lineage>
</organism>
<accession>A0AAV4VE64</accession>
<evidence type="ECO:0000313" key="2">
    <source>
        <dbReference type="Proteomes" id="UP001054837"/>
    </source>
</evidence>
<reference evidence="1 2" key="1">
    <citation type="submission" date="2021-06" db="EMBL/GenBank/DDBJ databases">
        <title>Caerostris darwini draft genome.</title>
        <authorList>
            <person name="Kono N."/>
            <person name="Arakawa K."/>
        </authorList>
    </citation>
    <scope>NUCLEOTIDE SEQUENCE [LARGE SCALE GENOMIC DNA]</scope>
</reference>
<proteinExistence type="predicted"/>
<comment type="caution">
    <text evidence="1">The sequence shown here is derived from an EMBL/GenBank/DDBJ whole genome shotgun (WGS) entry which is preliminary data.</text>
</comment>
<feature type="non-terminal residue" evidence="1">
    <location>
        <position position="1"/>
    </location>
</feature>
<name>A0AAV4VE64_9ARAC</name>
<dbReference type="AlphaFoldDB" id="A0AAV4VE64"/>